<dbReference type="InterPro" id="IPR049552">
    <property type="entry name" value="PKS_DH_N"/>
</dbReference>
<dbReference type="Gene3D" id="3.40.50.720">
    <property type="entry name" value="NAD(P)-binding Rossmann-like Domain"/>
    <property type="match status" value="2"/>
</dbReference>
<feature type="active site" description="Proton acceptor; for dehydratase activity" evidence="10">
    <location>
        <position position="1949"/>
    </location>
</feature>
<feature type="region of interest" description="N-terminal hotdog fold" evidence="10">
    <location>
        <begin position="1917"/>
        <end position="2025"/>
    </location>
</feature>
<dbReference type="GO" id="GO:0005737">
    <property type="term" value="C:cytoplasm"/>
    <property type="evidence" value="ECO:0007669"/>
    <property type="project" value="UniProtKB-SubCell"/>
</dbReference>
<dbReference type="InterPro" id="IPR014030">
    <property type="entry name" value="Ketoacyl_synth_N"/>
</dbReference>
<dbReference type="InterPro" id="IPR057326">
    <property type="entry name" value="KR_dom"/>
</dbReference>
<dbReference type="FunFam" id="3.40.47.10:FF:000019">
    <property type="entry name" value="Polyketide synthase type I"/>
    <property type="match status" value="2"/>
</dbReference>
<dbReference type="PROSITE" id="PS00606">
    <property type="entry name" value="KS3_1"/>
    <property type="match status" value="2"/>
</dbReference>
<dbReference type="InterPro" id="IPR016039">
    <property type="entry name" value="Thiolase-like"/>
</dbReference>
<dbReference type="InterPro" id="IPR049900">
    <property type="entry name" value="PKS_mFAS_DH"/>
</dbReference>
<keyword evidence="14" id="KW-0614">Plasmid</keyword>
<dbReference type="Gene3D" id="3.40.50.150">
    <property type="entry name" value="Vaccinia Virus protein VP39"/>
    <property type="match status" value="1"/>
</dbReference>
<dbReference type="PANTHER" id="PTHR43775">
    <property type="entry name" value="FATTY ACID SYNTHASE"/>
    <property type="match status" value="1"/>
</dbReference>
<sequence length="2951" mass="310755">MQEIGDGAIAIIGMAGRFPDARDLDAFWDNIAAARCSVREIDRFDIAPFFDATRGRPGKTYAKWAATLPDHDRFDPLFFAISPAEAEAMDPQQRVLLEEAWHALEDAGLTPESLQGARCGVFVGASANSYRADAPPSLQSLGGSMAILSARLSYLLDLKGPTFPVDTGCSSSLTALHLARQSLAAGESDLALAAGVSCNLLSPEIFLYLADAGMASPEGRCKSFDDGADGFAPGEGVGVLVLKRLDDALRDGDRIHALIRGTGINQDGKTSGLTAPSATAQTDLECEVYRAAKVDPATIGLVEAHGTGTKLGDPIEIAALTDAFAAFTGEKGFCAIGSVKTNIGHAMAAAGIAGALKAVLALREKVLPPSLHFSKPNRHIDFASSPFFVNVAARVWASAGPRRAAVSSFSFSGANAHIVLEEAPAADVARDVGPWLFALSAKSEAALARRLADLARWLERHSDAHPADVAFTLGRRAHFRFRRAFVAGSLAELAAALGGAPAPASAPGDLARRYEAGETLDFASRGRLLSLPGYPFERELYWRPQATAAAPALTALAAHWLTRDHVIRGRKLLPGAAFLELARAAAGLETGVLRDVAWRAVVDVTERDLPLRLDVDGTRCTLRAEGTIFATAVAEAASPAPRSLDLAAIGARCAVRRDGAEIYAAAARGGYDYGPAYRVIADVALGEGEALARLAAPADGGWRLHPALLDGAFQTAACIGLADETDGRAYVPFALESFEIHAARAPRFVHARRVGAGEGLHRFDVALCDDAGVTLAFCRGLEARALKPAAAQETLLLAPVSRPLAPPAAVRPADTILAFASEEICARLRASGARVIGVRPGDGFSRLAPDRFAIDPGAAEDYERLLAETAPLAALVAHLWTIDATTAPACAPSLSAALDALGPEIGARSLWLTARAAVRSDAVARLVFATRPGPIASAAAGLARSVLRESSRVACTAIESEDGDLDALARELTLDPAPPVVSLREGQRFEIRLEEWAPPASHVAREDGAIVITGGAGAIGLRVAKHLARSGYSKLALIGRRAPDAALQETIGAIESAGADVLHLVADVSSGAALRAALDKARRRFGSIIGVIHAAGVLHDGRMAEQEAENFDAVWSPKARGAVALDHLTASDPLDFFLLFSSTAARFGSAGQGAYAAANGFFAGFAAWRRSSGRPGRTVAIDWPLWENGAMAPAPEVAAELERVMGLSPMPDVAACAALDAALHADVTELVVLHGRGEALRAFAAAPFRAQDARAPSAPGARAPVEDYLKSVVAEATRLAPARIDAAERFEAYGVDSMMILRMNARLEQDLGALPKTLFFEHQTIADLAARLLADHGAALVARFGEPLVNPPEPMLAAAPIAASADAPIAIIGIAGLYPQARTLGAFWRNLAEGRDCIVEIPEDRWPLGGFYDPDRQRPETSYSKWGGFIDGVDEFDAPFFNISPREADALDPQARKFLEIAWAAMEDSGLTRETLFRNDPQRRGGVFVGVMYGDYQLFGPQEAARGKLIAPNAAYWNIANRVSFWLDMHGPSMAVDTACSSSLSAIHLACAALRNGECSVAFAGGVNLTIHPSKHWILSKSGFASSDGRCRSFGAGGDGYVPGEGVGAVLLKPLDRALADGDRVHAVLRSSAVNHGGRTNGYTVPNPAAHADLIAEALRRGGVAPDSVSYIEAHGTGTALGDPVEVAGLARVFAGAPKSLPIGSVKSNIGHLESAAGIAALTKVALQLRHAQLAPSLHAQTLNPAIDFARTPFVVQQSLAPWRARDAAPRRAGISSFGAGGANAHLVVEEAPAVAVSAPWRGGALLAPLSAATPAALREQAQRLADWLDGEGREADLAAVVRTLQTGREAMRHRALFSTATIAELATALRRFAADGAPPVAPEAGRAWVEGGRMDWEALPPGPRRPVSLPTYAFEKRRCWVELSPRAGASAQTLALIAAPDDPLVADHRLGEAVVLAGAFLLEAARRAGERTRPIVAAEDVEFLRPVRPQMNATIAVEPDGRFVIAVGDTPHARGRLFCDSPAAAPEPAPLAAVAQRCAETIEHESIYAALAAGGAHYGPRYRRLARLRRGAGEILADLSGAWADAGWPADLVDAALQTSFALVSEPGGFAPFSIERLTRWADVSAAAHVHGRRREAGPGFVTLDLDITDRDGRVLLAIAGMTARRVSETLPLRRLRPLWTPVVAEAASTASGTLAVRGGGVLAAAVRAAWSGETRDFVEDMNCESAWWFVETDGVAEDEAVIRFSAAVRALAARPRPPALTVVTRGAWAVLPDEQPDPAGAAVAAFAQSVRREHPEFRLRVVDVDADCTADALLRLPVGEGDFALRRGALWRKSLVETSLPEPRDPWRRGGRYLIVGGAGGIGLALAEHLVRRAGARVALLGRRPLQPAIAERLAAIGGEIVYVEADVADAAALEAAVETIIARFGGLDGAFHLALAMHDARAVTLTGEQIRAVMAPKARGTRNLFAALRGHALDFVMLFSSSNAHTTNPGQSAYAAASAAQDAIGLRAAPWPVKVIDWGFWGEVGRVAAPEHHAALARVGVYPIATSEGFETVERLLASPLPQIAPLRVGAATAAALGLRDAGGFEAAVDAALEPARQGAASLAAATRDFAGIGDYAAQHCLRALRALGVARRPGESLDAAALGVAPRHAGLFAALVDMLARAGFAAQQNGAWVTTEAVAAAKEDELAQKRAGWIAERPEVAPYLDLLDACVMRLPDVLRGAIDANDVLFPGGSAHLVEPIYRGNAIVDHFQSIVATSVAAAVERRLTRLAPGETLRIIEIGGGTGGTTAFLLPALTRFASRIEFTFTDVGRMFLDAARRRFADYSFLTVEALDIERSPQSQGFAAQSFDIVVAANVLHATREIAATLAHVGALLREGGLLLLNEATSRQDFNTLTFGLTSGWWKFADGERRIAHSPLLDAASWRIALAEQGFGRSETLAGERGRCNR</sequence>
<keyword evidence="15" id="KW-1185">Reference proteome</keyword>
<keyword evidence="3" id="KW-0596">Phosphopantetheine</keyword>
<dbReference type="InterPro" id="IPR014031">
    <property type="entry name" value="Ketoacyl_synth_C"/>
</dbReference>
<proteinExistence type="predicted"/>
<dbReference type="Pfam" id="PF08659">
    <property type="entry name" value="KR"/>
    <property type="match status" value="2"/>
</dbReference>
<dbReference type="SUPFAM" id="SSF53901">
    <property type="entry name" value="Thiolase-like"/>
    <property type="match status" value="2"/>
</dbReference>
<dbReference type="STRING" id="595536.GCA_000178815_00214"/>
<evidence type="ECO:0000256" key="6">
    <source>
        <dbReference type="ARBA" id="ARBA00022679"/>
    </source>
</evidence>
<dbReference type="SUPFAM" id="SSF53335">
    <property type="entry name" value="S-adenosyl-L-methionine-dependent methyltransferases"/>
    <property type="match status" value="1"/>
</dbReference>
<feature type="domain" description="Ketosynthase family 3 (KS3)" evidence="12">
    <location>
        <begin position="6"/>
        <end position="422"/>
    </location>
</feature>
<dbReference type="InterPro" id="IPR054514">
    <property type="entry name" value="RhiE-like_linker"/>
</dbReference>
<dbReference type="Proteomes" id="UP000230709">
    <property type="component" value="Plasmid pOB3b1"/>
</dbReference>
<geneLocation type="plasmid" evidence="15">
    <name>pob3b1</name>
</geneLocation>
<accession>A0A2D2D6H3</accession>
<keyword evidence="4" id="KW-0963">Cytoplasm</keyword>
<dbReference type="InterPro" id="IPR029063">
    <property type="entry name" value="SAM-dependent_MTases_sf"/>
</dbReference>
<evidence type="ECO:0000256" key="2">
    <source>
        <dbReference type="ARBA" id="ARBA00004792"/>
    </source>
</evidence>
<feature type="active site" description="Proton donor; for dehydratase activity" evidence="10">
    <location>
        <position position="2095"/>
    </location>
</feature>
<dbReference type="CDD" id="cd00833">
    <property type="entry name" value="PKS"/>
    <property type="match status" value="2"/>
</dbReference>
<keyword evidence="5" id="KW-0597">Phosphoprotein</keyword>
<evidence type="ECO:0000256" key="4">
    <source>
        <dbReference type="ARBA" id="ARBA00022490"/>
    </source>
</evidence>
<keyword evidence="6" id="KW-0808">Transferase</keyword>
<dbReference type="PROSITE" id="PS50075">
    <property type="entry name" value="CARRIER"/>
    <property type="match status" value="1"/>
</dbReference>
<dbReference type="Gene3D" id="1.10.1200.10">
    <property type="entry name" value="ACP-like"/>
    <property type="match status" value="1"/>
</dbReference>
<dbReference type="PROSITE" id="PS52019">
    <property type="entry name" value="PKS_MFAS_DH"/>
    <property type="match status" value="2"/>
</dbReference>
<dbReference type="InterPro" id="IPR013968">
    <property type="entry name" value="PKS_KR"/>
</dbReference>
<dbReference type="Pfam" id="PF00550">
    <property type="entry name" value="PP-binding"/>
    <property type="match status" value="1"/>
</dbReference>
<dbReference type="PANTHER" id="PTHR43775:SF37">
    <property type="entry name" value="SI:DKEY-61P9.11"/>
    <property type="match status" value="1"/>
</dbReference>
<evidence type="ECO:0000256" key="10">
    <source>
        <dbReference type="PROSITE-ProRule" id="PRU01363"/>
    </source>
</evidence>
<dbReference type="KEGG" id="mtw:CQW49_21470"/>
<dbReference type="CDD" id="cd08953">
    <property type="entry name" value="KR_2_SDR_x"/>
    <property type="match status" value="1"/>
</dbReference>
<dbReference type="SMART" id="SM00823">
    <property type="entry name" value="PKS_PP"/>
    <property type="match status" value="1"/>
</dbReference>
<dbReference type="Gene3D" id="3.40.47.10">
    <property type="match status" value="2"/>
</dbReference>
<dbReference type="GO" id="GO:0006633">
    <property type="term" value="P:fatty acid biosynthetic process"/>
    <property type="evidence" value="ECO:0007669"/>
    <property type="project" value="InterPro"/>
</dbReference>
<dbReference type="SMART" id="SM00825">
    <property type="entry name" value="PKS_KS"/>
    <property type="match status" value="2"/>
</dbReference>
<feature type="domain" description="PKS/mFAS DH" evidence="13">
    <location>
        <begin position="526"/>
        <end position="792"/>
    </location>
</feature>
<feature type="region of interest" description="C-terminal hotdog fold" evidence="10">
    <location>
        <begin position="654"/>
        <end position="792"/>
    </location>
</feature>
<dbReference type="InterPro" id="IPR009081">
    <property type="entry name" value="PP-bd_ACP"/>
</dbReference>
<dbReference type="Pfam" id="PF02801">
    <property type="entry name" value="Ketoacyl-synt_C"/>
    <property type="match status" value="2"/>
</dbReference>
<dbReference type="InterPro" id="IPR050091">
    <property type="entry name" value="PKS_NRPS_Biosynth_Enz"/>
</dbReference>
<feature type="domain" description="Carrier" evidence="11">
    <location>
        <begin position="1263"/>
        <end position="1336"/>
    </location>
</feature>
<evidence type="ECO:0000256" key="5">
    <source>
        <dbReference type="ARBA" id="ARBA00022553"/>
    </source>
</evidence>
<evidence type="ECO:0000259" key="13">
    <source>
        <dbReference type="PROSITE" id="PS52019"/>
    </source>
</evidence>
<evidence type="ECO:0000259" key="12">
    <source>
        <dbReference type="PROSITE" id="PS52004"/>
    </source>
</evidence>
<evidence type="ECO:0000256" key="7">
    <source>
        <dbReference type="ARBA" id="ARBA00022737"/>
    </source>
</evidence>
<dbReference type="SMART" id="SM00826">
    <property type="entry name" value="PKS_DH"/>
    <property type="match status" value="2"/>
</dbReference>
<dbReference type="InterPro" id="IPR036736">
    <property type="entry name" value="ACP-like_sf"/>
</dbReference>
<dbReference type="RefSeq" id="WP_099831924.1">
    <property type="nucleotide sequence ID" value="NZ_CP023738.1"/>
</dbReference>
<evidence type="ECO:0000313" key="15">
    <source>
        <dbReference type="Proteomes" id="UP000230709"/>
    </source>
</evidence>
<dbReference type="InterPro" id="IPR036291">
    <property type="entry name" value="NAD(P)-bd_dom_sf"/>
</dbReference>
<feature type="region of interest" description="C-terminal hotdog fold" evidence="10">
    <location>
        <begin position="2040"/>
        <end position="2174"/>
    </location>
</feature>
<evidence type="ECO:0000313" key="14">
    <source>
        <dbReference type="EMBL" id="ATQ70572.1"/>
    </source>
</evidence>
<dbReference type="EMBL" id="CP023738">
    <property type="protein sequence ID" value="ATQ70572.1"/>
    <property type="molecule type" value="Genomic_DNA"/>
</dbReference>
<dbReference type="PROSITE" id="PS52004">
    <property type="entry name" value="KS3_2"/>
    <property type="match status" value="2"/>
</dbReference>
<reference evidence="15" key="1">
    <citation type="submission" date="2017-10" db="EMBL/GenBank/DDBJ databases">
        <title>Completed PacBio SMRT sequence of Methylosinus trichosporium OB3b reveals presence of a third large plasmid.</title>
        <authorList>
            <person name="Charles T.C."/>
            <person name="Lynch M.D.J."/>
            <person name="Heil J.R."/>
            <person name="Cheng J."/>
        </authorList>
    </citation>
    <scope>NUCLEOTIDE SEQUENCE [LARGE SCALE GENOMIC DNA]</scope>
    <source>
        <strain evidence="15">OB3b</strain>
        <plasmid evidence="15">pob3b1</plasmid>
    </source>
</reference>
<dbReference type="SUPFAM" id="SSF47336">
    <property type="entry name" value="ACP-like"/>
    <property type="match status" value="1"/>
</dbReference>
<evidence type="ECO:0000256" key="3">
    <source>
        <dbReference type="ARBA" id="ARBA00022450"/>
    </source>
</evidence>
<feature type="domain" description="PKS/mFAS DH" evidence="13">
    <location>
        <begin position="1917"/>
        <end position="2174"/>
    </location>
</feature>
<dbReference type="SUPFAM" id="SSF51735">
    <property type="entry name" value="NAD(P)-binding Rossmann-fold domains"/>
    <property type="match status" value="4"/>
</dbReference>
<dbReference type="Pfam" id="PF22621">
    <property type="entry name" value="CurL-like_PKS_C"/>
    <property type="match status" value="1"/>
</dbReference>
<dbReference type="InterPro" id="IPR013217">
    <property type="entry name" value="Methyltransf_12"/>
</dbReference>
<keyword evidence="8" id="KW-0511">Multifunctional enzyme</keyword>
<comment type="pathway">
    <text evidence="2">Antibiotic biosynthesis.</text>
</comment>
<dbReference type="Gene3D" id="3.10.129.110">
    <property type="entry name" value="Polyketide synthase dehydratase"/>
    <property type="match status" value="2"/>
</dbReference>
<dbReference type="InterPro" id="IPR018201">
    <property type="entry name" value="Ketoacyl_synth_AS"/>
</dbReference>
<dbReference type="InterPro" id="IPR049551">
    <property type="entry name" value="PKS_DH_C"/>
</dbReference>
<dbReference type="Pfam" id="PF00109">
    <property type="entry name" value="ketoacyl-synt"/>
    <property type="match status" value="2"/>
</dbReference>
<evidence type="ECO:0000256" key="9">
    <source>
        <dbReference type="ARBA" id="ARBA00054155"/>
    </source>
</evidence>
<keyword evidence="7" id="KW-0677">Repeat</keyword>
<gene>
    <name evidence="14" type="ORF">CQW49_21470</name>
</gene>
<dbReference type="GO" id="GO:0031177">
    <property type="term" value="F:phosphopantetheine binding"/>
    <property type="evidence" value="ECO:0007669"/>
    <property type="project" value="InterPro"/>
</dbReference>
<feature type="domain" description="Ketosynthase family 3 (KS3)" evidence="12">
    <location>
        <begin position="1366"/>
        <end position="1791"/>
    </location>
</feature>
<evidence type="ECO:0000256" key="8">
    <source>
        <dbReference type="ARBA" id="ARBA00023268"/>
    </source>
</evidence>
<dbReference type="GO" id="GO:0004315">
    <property type="term" value="F:3-oxoacyl-[acyl-carrier-protein] synthase activity"/>
    <property type="evidence" value="ECO:0007669"/>
    <property type="project" value="InterPro"/>
</dbReference>
<dbReference type="SMART" id="SM00822">
    <property type="entry name" value="PKS_KR"/>
    <property type="match status" value="2"/>
</dbReference>
<name>A0A2D2D6H3_METT3</name>
<dbReference type="Pfam" id="PF08242">
    <property type="entry name" value="Methyltransf_12"/>
    <property type="match status" value="1"/>
</dbReference>
<feature type="active site" description="Proton acceptor; for dehydratase activity" evidence="10">
    <location>
        <position position="565"/>
    </location>
</feature>
<comment type="function">
    <text evidence="9">Involved in production of the polyketide antibiotic thailandamide.</text>
</comment>
<evidence type="ECO:0000259" key="11">
    <source>
        <dbReference type="PROSITE" id="PS50075"/>
    </source>
</evidence>
<organism evidence="14 15">
    <name type="scientific">Methylosinus trichosporium (strain ATCC 35070 / NCIMB 11131 / UNIQEM 75 / OB3b)</name>
    <dbReference type="NCBI Taxonomy" id="595536"/>
    <lineage>
        <taxon>Bacteria</taxon>
        <taxon>Pseudomonadati</taxon>
        <taxon>Pseudomonadota</taxon>
        <taxon>Alphaproteobacteria</taxon>
        <taxon>Hyphomicrobiales</taxon>
        <taxon>Methylocystaceae</taxon>
        <taxon>Methylosinus</taxon>
    </lineage>
</organism>
<dbReference type="Gene3D" id="1.10.1240.100">
    <property type="match status" value="2"/>
</dbReference>
<dbReference type="GO" id="GO:0004312">
    <property type="term" value="F:fatty acid synthase activity"/>
    <property type="evidence" value="ECO:0007669"/>
    <property type="project" value="TreeGrafter"/>
</dbReference>
<dbReference type="Pfam" id="PF22336">
    <property type="entry name" value="RhiE-like_linker"/>
    <property type="match status" value="1"/>
</dbReference>
<dbReference type="InterPro" id="IPR020807">
    <property type="entry name" value="PKS_DH"/>
</dbReference>
<comment type="subcellular location">
    <subcellularLocation>
        <location evidence="1">Cytoplasm</location>
    </subcellularLocation>
</comment>
<dbReference type="InterPro" id="IPR042104">
    <property type="entry name" value="PKS_dehydratase_sf"/>
</dbReference>
<dbReference type="InterPro" id="IPR020841">
    <property type="entry name" value="PKS_Beta-ketoAc_synthase_dom"/>
</dbReference>
<dbReference type="InterPro" id="IPR020806">
    <property type="entry name" value="PKS_PP-bd"/>
</dbReference>
<dbReference type="Pfam" id="PF14765">
    <property type="entry name" value="PS-DH"/>
    <property type="match status" value="2"/>
</dbReference>
<dbReference type="Pfam" id="PF21089">
    <property type="entry name" value="PKS_DH_N"/>
    <property type="match status" value="1"/>
</dbReference>
<evidence type="ECO:0000256" key="1">
    <source>
        <dbReference type="ARBA" id="ARBA00004496"/>
    </source>
</evidence>
<feature type="region of interest" description="N-terminal hotdog fold" evidence="10">
    <location>
        <begin position="526"/>
        <end position="644"/>
    </location>
</feature>
<protein>
    <submittedName>
        <fullName evidence="14">Uncharacterized protein</fullName>
    </submittedName>
</protein>
<feature type="active site" description="Proton donor; for dehydratase activity" evidence="10">
    <location>
        <position position="710"/>
    </location>
</feature>